<name>A0A931G8W8_9BACT</name>
<proteinExistence type="predicted"/>
<evidence type="ECO:0008006" key="3">
    <source>
        <dbReference type="Google" id="ProtNLM"/>
    </source>
</evidence>
<dbReference type="InterPro" id="IPR035069">
    <property type="entry name" value="TTHA1013/TTHA0281-like"/>
</dbReference>
<organism evidence="1 2">
    <name type="scientific">Desulfotignum balticum</name>
    <dbReference type="NCBI Taxonomy" id="115781"/>
    <lineage>
        <taxon>Bacteria</taxon>
        <taxon>Pseudomonadati</taxon>
        <taxon>Thermodesulfobacteriota</taxon>
        <taxon>Desulfobacteria</taxon>
        <taxon>Desulfobacterales</taxon>
        <taxon>Desulfobacteraceae</taxon>
        <taxon>Desulfotignum</taxon>
    </lineage>
</organism>
<dbReference type="EMBL" id="JACCQK010000428">
    <property type="protein sequence ID" value="MBG0779745.1"/>
    <property type="molecule type" value="Genomic_DNA"/>
</dbReference>
<gene>
    <name evidence="1" type="ORF">H0S81_07445</name>
</gene>
<comment type="caution">
    <text evidence="1">The sequence shown here is derived from an EMBL/GenBank/DDBJ whole genome shotgun (WGS) entry which is preliminary data.</text>
</comment>
<dbReference type="Proteomes" id="UP000706172">
    <property type="component" value="Unassembled WGS sequence"/>
</dbReference>
<reference evidence="1" key="1">
    <citation type="submission" date="2020-07" db="EMBL/GenBank/DDBJ databases">
        <title>Severe corrosion of carbon steel in oil field produced water can be linked to methanogenic archaea containing a special type of NiFe hydrogenase.</title>
        <authorList>
            <person name="Lahme S."/>
            <person name="Mand J."/>
            <person name="Longwell J."/>
            <person name="Smith R."/>
            <person name="Enning D."/>
        </authorList>
    </citation>
    <scope>NUCLEOTIDE SEQUENCE</scope>
    <source>
        <strain evidence="1">MIC098Bin6</strain>
    </source>
</reference>
<dbReference type="AlphaFoldDB" id="A0A931G8W8"/>
<evidence type="ECO:0000313" key="2">
    <source>
        <dbReference type="Proteomes" id="UP000706172"/>
    </source>
</evidence>
<evidence type="ECO:0000313" key="1">
    <source>
        <dbReference type="EMBL" id="MBG0779745.1"/>
    </source>
</evidence>
<dbReference type="SUPFAM" id="SSF143100">
    <property type="entry name" value="TTHA1013/TTHA0281-like"/>
    <property type="match status" value="1"/>
</dbReference>
<dbReference type="Gene3D" id="3.30.160.250">
    <property type="match status" value="1"/>
</dbReference>
<accession>A0A931G8W8</accession>
<sequence length="143" mass="15908">MLQSYPVTFTHDENDTIIAEFPDVPEAMTVGSDEKNAFDWAQDALIVALTGYIEERRDIPAPSKAKKGQKLVHLPPQIAMKLAIYQSMRDQKVTQAALGDCLCIDGRQVRRILDLDHNTTLSQLTSALKCLGKELIIDIRDAA</sequence>
<protein>
    <recommendedName>
        <fullName evidence="3">HicB-like antitoxin of toxin-antitoxin system domain-containing protein</fullName>
    </recommendedName>
</protein>